<feature type="region of interest" description="Disordered" evidence="2">
    <location>
        <begin position="196"/>
        <end position="267"/>
    </location>
</feature>
<dbReference type="PANTHER" id="PTHR20932">
    <property type="entry name" value="LYSM AND PUTATIVE PEPTIDOGLYCAN-BINDING DOMAIN-CONTAINING PROTEIN"/>
    <property type="match status" value="1"/>
</dbReference>
<reference evidence="4" key="1">
    <citation type="submission" date="2025-08" db="UniProtKB">
        <authorList>
            <consortium name="Ensembl"/>
        </authorList>
    </citation>
    <scope>IDENTIFICATION</scope>
</reference>
<feature type="compositionally biased region" description="Basic and acidic residues" evidence="2">
    <location>
        <begin position="1"/>
        <end position="12"/>
    </location>
</feature>
<evidence type="ECO:0000256" key="2">
    <source>
        <dbReference type="SAM" id="MobiDB-lite"/>
    </source>
</evidence>
<feature type="compositionally biased region" description="Basic and acidic residues" evidence="2">
    <location>
        <begin position="244"/>
        <end position="254"/>
    </location>
</feature>
<dbReference type="SMART" id="SM00257">
    <property type="entry name" value="LysM"/>
    <property type="match status" value="1"/>
</dbReference>
<dbReference type="InterPro" id="IPR036779">
    <property type="entry name" value="LysM_dom_sf"/>
</dbReference>
<dbReference type="InterPro" id="IPR045030">
    <property type="entry name" value="LYSM1-4"/>
</dbReference>
<evidence type="ECO:0000256" key="1">
    <source>
        <dbReference type="ARBA" id="ARBA00040997"/>
    </source>
</evidence>
<dbReference type="PROSITE" id="PS51782">
    <property type="entry name" value="LYSM"/>
    <property type="match status" value="1"/>
</dbReference>
<reference evidence="4" key="2">
    <citation type="submission" date="2025-09" db="UniProtKB">
        <authorList>
            <consortium name="Ensembl"/>
        </authorList>
    </citation>
    <scope>IDENTIFICATION</scope>
</reference>
<accession>A0A8C6WPW7</accession>
<evidence type="ECO:0000259" key="3">
    <source>
        <dbReference type="PROSITE" id="PS51782"/>
    </source>
</evidence>
<dbReference type="PANTHER" id="PTHR20932:SF4">
    <property type="entry name" value="AND PUTATIVE PEPTIDOGLYCAN-BINDING DOMAIN-CONTAINING PROTEIN 2-RELATED"/>
    <property type="match status" value="1"/>
</dbReference>
<keyword evidence="5" id="KW-1185">Reference proteome</keyword>
<feature type="domain" description="LysM" evidence="3">
    <location>
        <begin position="118"/>
        <end position="162"/>
    </location>
</feature>
<feature type="region of interest" description="Disordered" evidence="2">
    <location>
        <begin position="1"/>
        <end position="42"/>
    </location>
</feature>
<dbReference type="AlphaFoldDB" id="A0A8C6WPW7"/>
<name>A0A8C6WPW7_9GOBI</name>
<proteinExistence type="predicted"/>
<dbReference type="InterPro" id="IPR018392">
    <property type="entry name" value="LysM"/>
</dbReference>
<feature type="compositionally biased region" description="Low complexity" evidence="2">
    <location>
        <begin position="79"/>
        <end position="93"/>
    </location>
</feature>
<dbReference type="CDD" id="cd00118">
    <property type="entry name" value="LysM"/>
    <property type="match status" value="1"/>
</dbReference>
<protein>
    <recommendedName>
        <fullName evidence="1">LysM and putative peptidoglycan-binding domain-containing protein 2</fullName>
    </recommendedName>
</protein>
<dbReference type="Gene3D" id="3.10.350.10">
    <property type="entry name" value="LysM domain"/>
    <property type="match status" value="1"/>
</dbReference>
<evidence type="ECO:0000313" key="5">
    <source>
        <dbReference type="Proteomes" id="UP000694523"/>
    </source>
</evidence>
<evidence type="ECO:0000313" key="4">
    <source>
        <dbReference type="Ensembl" id="ENSNMLP00000022852.1"/>
    </source>
</evidence>
<dbReference type="Proteomes" id="UP000694523">
    <property type="component" value="Unplaced"/>
</dbReference>
<dbReference type="Ensembl" id="ENSNMLT00000025591.1">
    <property type="protein sequence ID" value="ENSNMLP00000022852.1"/>
    <property type="gene ID" value="ENSNMLG00000014745.1"/>
</dbReference>
<feature type="region of interest" description="Disordered" evidence="2">
    <location>
        <begin position="73"/>
        <end position="93"/>
    </location>
</feature>
<dbReference type="Pfam" id="PF01476">
    <property type="entry name" value="LysM"/>
    <property type="match status" value="1"/>
</dbReference>
<sequence length="267" mass="29340">MVGLHRHLEEATRGASETSGTGLFLRHNPPAHPPPRPHSGTTPGRCSVWFGCWKMAEFSPVLPMRDGAGGGRFGQPIFSRSRSGSESESELSQSLARTKIRSYGSTASVSASLGEKYIEHRVTDSDTLQGIALRYGVTMEQIKRANKLFNNDCIFLKSILNIPVVTQKRFIFNGLSLESPDNDSAGQDADSPCVMLQDIEEPSPPPSPPPEDPGPTQNPEELSAKDFLQRLDLQIKQSKQAAQRLKDEETRSGEEDYTAPKSAYQEI</sequence>
<organism evidence="4 5">
    <name type="scientific">Neogobius melanostomus</name>
    <name type="common">round goby</name>
    <dbReference type="NCBI Taxonomy" id="47308"/>
    <lineage>
        <taxon>Eukaryota</taxon>
        <taxon>Metazoa</taxon>
        <taxon>Chordata</taxon>
        <taxon>Craniata</taxon>
        <taxon>Vertebrata</taxon>
        <taxon>Euteleostomi</taxon>
        <taxon>Actinopterygii</taxon>
        <taxon>Neopterygii</taxon>
        <taxon>Teleostei</taxon>
        <taxon>Neoteleostei</taxon>
        <taxon>Acanthomorphata</taxon>
        <taxon>Gobiaria</taxon>
        <taxon>Gobiiformes</taxon>
        <taxon>Gobioidei</taxon>
        <taxon>Gobiidae</taxon>
        <taxon>Benthophilinae</taxon>
        <taxon>Neogobiini</taxon>
        <taxon>Neogobius</taxon>
    </lineage>
</organism>
<feature type="compositionally biased region" description="Pro residues" evidence="2">
    <location>
        <begin position="202"/>
        <end position="213"/>
    </location>
</feature>
<dbReference type="SUPFAM" id="SSF54106">
    <property type="entry name" value="LysM domain"/>
    <property type="match status" value="1"/>
</dbReference>